<reference evidence="2" key="1">
    <citation type="journal article" date="2019" name="Int. J. Syst. Evol. Microbiol.">
        <title>The Global Catalogue of Microorganisms (GCM) 10K type strain sequencing project: providing services to taxonomists for standard genome sequencing and annotation.</title>
        <authorList>
            <consortium name="The Broad Institute Genomics Platform"/>
            <consortium name="The Broad Institute Genome Sequencing Center for Infectious Disease"/>
            <person name="Wu L."/>
            <person name="Ma J."/>
        </authorList>
    </citation>
    <scope>NUCLEOTIDE SEQUENCE [LARGE SCALE GENOMIC DNA]</scope>
    <source>
        <strain evidence="2">JCM 17494</strain>
    </source>
</reference>
<dbReference type="EMBL" id="BAABBE010000017">
    <property type="protein sequence ID" value="GAA3663021.1"/>
    <property type="molecule type" value="Genomic_DNA"/>
</dbReference>
<evidence type="ECO:0000313" key="2">
    <source>
        <dbReference type="Proteomes" id="UP001500711"/>
    </source>
</evidence>
<keyword evidence="2" id="KW-1185">Reference proteome</keyword>
<dbReference type="Proteomes" id="UP001500711">
    <property type="component" value="Unassembled WGS sequence"/>
</dbReference>
<gene>
    <name evidence="1" type="ORF">GCM10022267_56530</name>
</gene>
<protein>
    <submittedName>
        <fullName evidence="1">Uncharacterized protein</fullName>
    </submittedName>
</protein>
<comment type="caution">
    <text evidence="1">The sequence shown here is derived from an EMBL/GenBank/DDBJ whole genome shotgun (WGS) entry which is preliminary data.</text>
</comment>
<organism evidence="1 2">
    <name type="scientific">Lentzea roselyniae</name>
    <dbReference type="NCBI Taxonomy" id="531940"/>
    <lineage>
        <taxon>Bacteria</taxon>
        <taxon>Bacillati</taxon>
        <taxon>Actinomycetota</taxon>
        <taxon>Actinomycetes</taxon>
        <taxon>Pseudonocardiales</taxon>
        <taxon>Pseudonocardiaceae</taxon>
        <taxon>Lentzea</taxon>
    </lineage>
</organism>
<accession>A0ABP7BL03</accession>
<sequence>MLIHATDTAAALYAGKLTTIISAVNTGLAVVSLAAAEKS</sequence>
<evidence type="ECO:0000313" key="1">
    <source>
        <dbReference type="EMBL" id="GAA3663021.1"/>
    </source>
</evidence>
<proteinExistence type="predicted"/>
<name>A0ABP7BL03_9PSEU</name>